<feature type="transmembrane region" description="Helical" evidence="7">
    <location>
        <begin position="922"/>
        <end position="951"/>
    </location>
</feature>
<dbReference type="PANTHER" id="PTHR30071:SF1">
    <property type="entry name" value="CYTOCHROME B_B6 PROTEIN-RELATED"/>
    <property type="match status" value="1"/>
</dbReference>
<gene>
    <name evidence="10" type="primary">ccsBA</name>
    <name evidence="10" type="ORF">GCM10008088_10180</name>
</gene>
<feature type="transmembrane region" description="Helical" evidence="7">
    <location>
        <begin position="828"/>
        <end position="854"/>
    </location>
</feature>
<evidence type="ECO:0000256" key="5">
    <source>
        <dbReference type="ARBA" id="ARBA00023136"/>
    </source>
</evidence>
<comment type="subcellular location">
    <subcellularLocation>
        <location evidence="1">Membrane</location>
        <topology evidence="1">Multi-pass membrane protein</topology>
    </subcellularLocation>
</comment>
<feature type="transmembrane region" description="Helical" evidence="7">
    <location>
        <begin position="889"/>
        <end position="907"/>
    </location>
</feature>
<keyword evidence="11" id="KW-1185">Reference proteome</keyword>
<keyword evidence="5 7" id="KW-0472">Membrane</keyword>
<feature type="region of interest" description="Disordered" evidence="6">
    <location>
        <begin position="510"/>
        <end position="545"/>
    </location>
</feature>
<accession>A0ABQ3BR47</accession>
<evidence type="ECO:0000256" key="2">
    <source>
        <dbReference type="ARBA" id="ARBA00022692"/>
    </source>
</evidence>
<proteinExistence type="predicted"/>
<name>A0ABQ3BR47_9FLAO</name>
<evidence type="ECO:0000259" key="9">
    <source>
        <dbReference type="Pfam" id="PF05140"/>
    </source>
</evidence>
<sequence>MIQKKIANFLFSTRLMAILFIVFALAMAVGTFVENSYTTATAREWIYNTWWFEAIMLVFAINFLGNIKRYRLWSWKKASTLILHLAFFLIIIGAAITRYIGYEGVMPIREGEVSNVMLSEKTYLSLKIDGEFNGEPLRRSVELPLNLAPGIDNHKTLTTDFKGQEIKFEVTEFIDGAEEGLVEDENGENFLKIVEAGGGQRHDHYLKEGEVASIHNILFAFNKETEGAINFIVENGEYKISTPFEGDYMRMADQKKGAVLADTLQNLNLRSLYNVAGMQFVIPDPVVKGRYDMVPSEPKQKGQADGVVLQITTGGETKQLKLLGAKGIVNDLKEVEVGDFKIYARYGSKEYELPFALKLNDFIAEKYPGTENNPTPSYSAFKSKVELVDDGESKPYDIYMNHVLDHKGYRFFQSSFDADEKGTVLSVNHDWWGTWVTYIGYFLLYIGLMWILFDKGSRFGELKAKLEKVKAKKAKMLGVVAILLSFNAFAQQDVTSGKINEEDHVHQQEFTSEEHDHTHEVTEDAEGAHDAHDHSAENHNHQTQMPTNLSKEKVDEMVTKNAISDEHASKFGRLIIQDAGGRMKPANTYSSELLRKISKSDSYEGLSSDQVLFSMFENPTLWYNVPLIYVKRKNDSLHNILGVEKGAKHIPLASFFDQTGMYKLSPYLEEAYRAEVKNQFQKDFISADEKVNLLYSALEGKVLKIFPIPNDSNNKWLSYPEVMESEGKFTGVDSLYVTQVLPLYMQTIQTAKGTGGYKKANEVLESIKGFQKKYGEQVMPSDRKVDLEIMYNKYDVFRGLFWQYMLAGSLMFIFVILQIFYDKKGLKAVVTISKVAIIVLFALHTAGLIARWYISGHAPWSDAYESMIYVAWATMFFGLAFGRKSDLTFASTAFVSSMILMVAHWNWMDPSIANLQPVLDSYWLMIHVAVIVASYGPFTLGMILGLVSLILMILTNEKNRKKMSLNIQELTIITELSLTVGLVMLTIGNFLGGQWANESWGRYWGWDPKETWALISIMVYAFVIHMRLVPGLRGRFAFNWASVFAFASILMTYFGVNFYLTGLHSYASGDQIISYKFIVGSFVAWLIIGHFAKRKYDKYLKK</sequence>
<evidence type="ECO:0000313" key="10">
    <source>
        <dbReference type="EMBL" id="GGZ50496.1"/>
    </source>
</evidence>
<dbReference type="PANTHER" id="PTHR30071">
    <property type="entry name" value="HEME EXPORTER PROTEIN C"/>
    <property type="match status" value="1"/>
</dbReference>
<feature type="transmembrane region" description="Helical" evidence="7">
    <location>
        <begin position="1011"/>
        <end position="1029"/>
    </location>
</feature>
<feature type="transmembrane region" description="Helical" evidence="7">
    <location>
        <begin position="972"/>
        <end position="991"/>
    </location>
</feature>
<evidence type="ECO:0000256" key="1">
    <source>
        <dbReference type="ARBA" id="ARBA00004141"/>
    </source>
</evidence>
<feature type="transmembrane region" description="Helical" evidence="7">
    <location>
        <begin position="1036"/>
        <end position="1060"/>
    </location>
</feature>
<feature type="transmembrane region" description="Helical" evidence="7">
    <location>
        <begin position="45"/>
        <end position="67"/>
    </location>
</feature>
<evidence type="ECO:0000259" key="8">
    <source>
        <dbReference type="Pfam" id="PF01578"/>
    </source>
</evidence>
<dbReference type="InterPro" id="IPR002541">
    <property type="entry name" value="Cyt_c_assembly"/>
</dbReference>
<dbReference type="Proteomes" id="UP000615593">
    <property type="component" value="Unassembled WGS sequence"/>
</dbReference>
<feature type="transmembrane region" description="Helical" evidence="7">
    <location>
        <begin position="79"/>
        <end position="100"/>
    </location>
</feature>
<dbReference type="EMBL" id="BMWY01000002">
    <property type="protein sequence ID" value="GGZ50496.1"/>
    <property type="molecule type" value="Genomic_DNA"/>
</dbReference>
<dbReference type="RefSeq" id="WP_229797291.1">
    <property type="nucleotide sequence ID" value="NZ_BMWY01000002.1"/>
</dbReference>
<feature type="transmembrane region" description="Helical" evidence="7">
    <location>
        <begin position="1072"/>
        <end position="1092"/>
    </location>
</feature>
<dbReference type="InterPro" id="IPR045062">
    <property type="entry name" value="Cyt_c_biogenesis_CcsA/CcmC"/>
</dbReference>
<reference evidence="11" key="1">
    <citation type="journal article" date="2019" name="Int. J. Syst. Evol. Microbiol.">
        <title>The Global Catalogue of Microorganisms (GCM) 10K type strain sequencing project: providing services to taxonomists for standard genome sequencing and annotation.</title>
        <authorList>
            <consortium name="The Broad Institute Genomics Platform"/>
            <consortium name="The Broad Institute Genome Sequencing Center for Infectious Disease"/>
            <person name="Wu L."/>
            <person name="Ma J."/>
        </authorList>
    </citation>
    <scope>NUCLEOTIDE SEQUENCE [LARGE SCALE GENOMIC DNA]</scope>
    <source>
        <strain evidence="11">KCTC 12708</strain>
    </source>
</reference>
<feature type="transmembrane region" description="Helical" evidence="7">
    <location>
        <begin position="866"/>
        <end position="882"/>
    </location>
</feature>
<feature type="domain" description="Cytochrome c assembly protein" evidence="8">
    <location>
        <begin position="860"/>
        <end position="1064"/>
    </location>
</feature>
<evidence type="ECO:0000256" key="7">
    <source>
        <dbReference type="SAM" id="Phobius"/>
    </source>
</evidence>
<organism evidence="10 11">
    <name type="scientific">Mesonia mobilis</name>
    <dbReference type="NCBI Taxonomy" id="369791"/>
    <lineage>
        <taxon>Bacteria</taxon>
        <taxon>Pseudomonadati</taxon>
        <taxon>Bacteroidota</taxon>
        <taxon>Flavobacteriia</taxon>
        <taxon>Flavobacteriales</taxon>
        <taxon>Flavobacteriaceae</taxon>
        <taxon>Mesonia</taxon>
    </lineage>
</organism>
<dbReference type="InterPro" id="IPR007816">
    <property type="entry name" value="ResB-like_domain"/>
</dbReference>
<protein>
    <submittedName>
        <fullName evidence="10">Cytochrome c biogenesis protein</fullName>
    </submittedName>
</protein>
<feature type="compositionally biased region" description="Basic and acidic residues" evidence="6">
    <location>
        <begin position="510"/>
        <end position="540"/>
    </location>
</feature>
<feature type="transmembrane region" description="Helical" evidence="7">
    <location>
        <begin position="474"/>
        <end position="490"/>
    </location>
</feature>
<feature type="domain" description="ResB-like" evidence="9">
    <location>
        <begin position="345"/>
        <end position="424"/>
    </location>
</feature>
<evidence type="ECO:0000256" key="4">
    <source>
        <dbReference type="ARBA" id="ARBA00022989"/>
    </source>
</evidence>
<keyword evidence="2 7" id="KW-0812">Transmembrane</keyword>
<dbReference type="GeneID" id="94368683"/>
<evidence type="ECO:0000256" key="6">
    <source>
        <dbReference type="SAM" id="MobiDB-lite"/>
    </source>
</evidence>
<keyword evidence="3" id="KW-0201">Cytochrome c-type biogenesis</keyword>
<keyword evidence="4 7" id="KW-1133">Transmembrane helix</keyword>
<feature type="transmembrane region" description="Helical" evidence="7">
    <location>
        <begin position="12"/>
        <end position="33"/>
    </location>
</feature>
<dbReference type="Pfam" id="PF01578">
    <property type="entry name" value="Cytochrom_C_asm"/>
    <property type="match status" value="1"/>
</dbReference>
<dbReference type="Pfam" id="PF05140">
    <property type="entry name" value="ResB"/>
    <property type="match status" value="1"/>
</dbReference>
<feature type="transmembrane region" description="Helical" evidence="7">
    <location>
        <begin position="801"/>
        <end position="821"/>
    </location>
</feature>
<evidence type="ECO:0000313" key="11">
    <source>
        <dbReference type="Proteomes" id="UP000615593"/>
    </source>
</evidence>
<comment type="caution">
    <text evidence="10">The sequence shown here is derived from an EMBL/GenBank/DDBJ whole genome shotgun (WGS) entry which is preliminary data.</text>
</comment>
<evidence type="ECO:0000256" key="3">
    <source>
        <dbReference type="ARBA" id="ARBA00022748"/>
    </source>
</evidence>
<feature type="transmembrane region" description="Helical" evidence="7">
    <location>
        <begin position="431"/>
        <end position="453"/>
    </location>
</feature>